<feature type="region of interest" description="Disordered" evidence="1">
    <location>
        <begin position="44"/>
        <end position="120"/>
    </location>
</feature>
<feature type="compositionally biased region" description="Low complexity" evidence="1">
    <location>
        <begin position="93"/>
        <end position="102"/>
    </location>
</feature>
<name>A0AAD6XB28_9AGAR</name>
<comment type="caution">
    <text evidence="2">The sequence shown here is derived from an EMBL/GenBank/DDBJ whole genome shotgun (WGS) entry which is preliminary data.</text>
</comment>
<accession>A0AAD6XB28</accession>
<sequence length="354" mass="38497">MALDRPRDPDLSMARCWTCRGSAERVGLLVDRPDEVRAEAVVDMAKPTGEDLLTWSGGAKSQGAKREGVQAKRSRRKNVDAPPPYDVDRDGVSSPPATSSAAGGQTWPPSVGGSACSPSEFVHSELDNQAHSSTDRGGDVGGEVEGEFQGIVVSSNGQLCRSVPQVEGAIALDPTADLQIVDDVAAAIKWYLSRRARHSPATTEFKYSSVLVVSRANELNGTPSEFLWEYVEEGRIWATKNRIEWAPTFDDICRFLPLCENLADAFKVQDNVDVQVAPVYYIVDGSDRVTANVDEVIATWLAVDHEWGVIMTTASLKEACHIGTDNRLGYWKGMLQAGNFILAAPDDLVWTTNT</sequence>
<dbReference type="EMBL" id="JARJCM010000030">
    <property type="protein sequence ID" value="KAJ7038724.1"/>
    <property type="molecule type" value="Genomic_DNA"/>
</dbReference>
<proteinExistence type="predicted"/>
<keyword evidence="3" id="KW-1185">Reference proteome</keyword>
<organism evidence="2 3">
    <name type="scientific">Mycena alexandri</name>
    <dbReference type="NCBI Taxonomy" id="1745969"/>
    <lineage>
        <taxon>Eukaryota</taxon>
        <taxon>Fungi</taxon>
        <taxon>Dikarya</taxon>
        <taxon>Basidiomycota</taxon>
        <taxon>Agaricomycotina</taxon>
        <taxon>Agaricomycetes</taxon>
        <taxon>Agaricomycetidae</taxon>
        <taxon>Agaricales</taxon>
        <taxon>Marasmiineae</taxon>
        <taxon>Mycenaceae</taxon>
        <taxon>Mycena</taxon>
    </lineage>
</organism>
<evidence type="ECO:0000313" key="2">
    <source>
        <dbReference type="EMBL" id="KAJ7038724.1"/>
    </source>
</evidence>
<evidence type="ECO:0000313" key="3">
    <source>
        <dbReference type="Proteomes" id="UP001218188"/>
    </source>
</evidence>
<dbReference type="AlphaFoldDB" id="A0AAD6XB28"/>
<dbReference type="Proteomes" id="UP001218188">
    <property type="component" value="Unassembled WGS sequence"/>
</dbReference>
<reference evidence="2" key="1">
    <citation type="submission" date="2023-03" db="EMBL/GenBank/DDBJ databases">
        <title>Massive genome expansion in bonnet fungi (Mycena s.s.) driven by repeated elements and novel gene families across ecological guilds.</title>
        <authorList>
            <consortium name="Lawrence Berkeley National Laboratory"/>
            <person name="Harder C.B."/>
            <person name="Miyauchi S."/>
            <person name="Viragh M."/>
            <person name="Kuo A."/>
            <person name="Thoen E."/>
            <person name="Andreopoulos B."/>
            <person name="Lu D."/>
            <person name="Skrede I."/>
            <person name="Drula E."/>
            <person name="Henrissat B."/>
            <person name="Morin E."/>
            <person name="Kohler A."/>
            <person name="Barry K."/>
            <person name="LaButti K."/>
            <person name="Morin E."/>
            <person name="Salamov A."/>
            <person name="Lipzen A."/>
            <person name="Mereny Z."/>
            <person name="Hegedus B."/>
            <person name="Baldrian P."/>
            <person name="Stursova M."/>
            <person name="Weitz H."/>
            <person name="Taylor A."/>
            <person name="Grigoriev I.V."/>
            <person name="Nagy L.G."/>
            <person name="Martin F."/>
            <person name="Kauserud H."/>
        </authorList>
    </citation>
    <scope>NUCLEOTIDE SEQUENCE</scope>
    <source>
        <strain evidence="2">CBHHK200</strain>
    </source>
</reference>
<protein>
    <submittedName>
        <fullName evidence="2">Uncharacterized protein</fullName>
    </submittedName>
</protein>
<evidence type="ECO:0000256" key="1">
    <source>
        <dbReference type="SAM" id="MobiDB-lite"/>
    </source>
</evidence>
<gene>
    <name evidence="2" type="ORF">C8F04DRAFT_1179401</name>
</gene>